<dbReference type="PANTHER" id="PTHR22406:SF7">
    <property type="entry name" value="NASCENT POLYPEPTIDE-ASSOCIATED COMPLEX SUBUNIT ALPHA, MUSCLE-SPECIFIC FORM"/>
    <property type="match status" value="1"/>
</dbReference>
<feature type="region of interest" description="Disordered" evidence="4">
    <location>
        <begin position="381"/>
        <end position="422"/>
    </location>
</feature>
<dbReference type="Proteomes" id="UP001054837">
    <property type="component" value="Unassembled WGS sequence"/>
</dbReference>
<keyword evidence="2 3" id="KW-0175">Coiled coil</keyword>
<dbReference type="GO" id="GO:0035371">
    <property type="term" value="C:microtubule plus-end"/>
    <property type="evidence" value="ECO:0007669"/>
    <property type="project" value="TreeGrafter"/>
</dbReference>
<feature type="compositionally biased region" description="Low complexity" evidence="4">
    <location>
        <begin position="464"/>
        <end position="479"/>
    </location>
</feature>
<protein>
    <recommendedName>
        <fullName evidence="7">SLAIN motif-containing protein 2</fullName>
    </recommendedName>
</protein>
<organism evidence="5 6">
    <name type="scientific">Caerostris darwini</name>
    <dbReference type="NCBI Taxonomy" id="1538125"/>
    <lineage>
        <taxon>Eukaryota</taxon>
        <taxon>Metazoa</taxon>
        <taxon>Ecdysozoa</taxon>
        <taxon>Arthropoda</taxon>
        <taxon>Chelicerata</taxon>
        <taxon>Arachnida</taxon>
        <taxon>Araneae</taxon>
        <taxon>Araneomorphae</taxon>
        <taxon>Entelegynae</taxon>
        <taxon>Araneoidea</taxon>
        <taxon>Araneidae</taxon>
        <taxon>Caerostris</taxon>
    </lineage>
</organism>
<dbReference type="Pfam" id="PF15301">
    <property type="entry name" value="SLAIN"/>
    <property type="match status" value="1"/>
</dbReference>
<dbReference type="GO" id="GO:0031122">
    <property type="term" value="P:cytoplasmic microtubule organization"/>
    <property type="evidence" value="ECO:0007669"/>
    <property type="project" value="TreeGrafter"/>
</dbReference>
<evidence type="ECO:0000256" key="4">
    <source>
        <dbReference type="SAM" id="MobiDB-lite"/>
    </source>
</evidence>
<reference evidence="5 6" key="1">
    <citation type="submission" date="2021-06" db="EMBL/GenBank/DDBJ databases">
        <title>Caerostris darwini draft genome.</title>
        <authorList>
            <person name="Kono N."/>
            <person name="Arakawa K."/>
        </authorList>
    </citation>
    <scope>NUCLEOTIDE SEQUENCE [LARGE SCALE GENOMIC DNA]</scope>
</reference>
<keyword evidence="6" id="KW-1185">Reference proteome</keyword>
<comment type="similarity">
    <text evidence="1">Belongs to the SLAIN motif-containing family.</text>
</comment>
<accession>A0AAV4SFZ6</accession>
<feature type="compositionally biased region" description="Low complexity" evidence="4">
    <location>
        <begin position="284"/>
        <end position="299"/>
    </location>
</feature>
<feature type="region of interest" description="Disordered" evidence="4">
    <location>
        <begin position="264"/>
        <end position="359"/>
    </location>
</feature>
<evidence type="ECO:0000256" key="3">
    <source>
        <dbReference type="SAM" id="Coils"/>
    </source>
</evidence>
<dbReference type="GO" id="GO:0007020">
    <property type="term" value="P:microtubule nucleation"/>
    <property type="evidence" value="ECO:0007669"/>
    <property type="project" value="TreeGrafter"/>
</dbReference>
<feature type="compositionally biased region" description="Polar residues" evidence="4">
    <location>
        <begin position="381"/>
        <end position="393"/>
    </location>
</feature>
<comment type="caution">
    <text evidence="5">The sequence shown here is derived from an EMBL/GenBank/DDBJ whole genome shotgun (WGS) entry which is preliminary data.</text>
</comment>
<dbReference type="EMBL" id="BPLQ01007743">
    <property type="protein sequence ID" value="GIY32091.1"/>
    <property type="molecule type" value="Genomic_DNA"/>
</dbReference>
<proteinExistence type="inferred from homology"/>
<evidence type="ECO:0000256" key="2">
    <source>
        <dbReference type="ARBA" id="ARBA00023054"/>
    </source>
</evidence>
<feature type="compositionally biased region" description="Polar residues" evidence="4">
    <location>
        <begin position="333"/>
        <end position="352"/>
    </location>
</feature>
<dbReference type="GO" id="GO:0031116">
    <property type="term" value="P:positive regulation of microtubule polymerization"/>
    <property type="evidence" value="ECO:0007669"/>
    <property type="project" value="TreeGrafter"/>
</dbReference>
<feature type="coiled-coil region" evidence="3">
    <location>
        <begin position="11"/>
        <end position="38"/>
    </location>
</feature>
<dbReference type="AlphaFoldDB" id="A0AAV4SFZ6"/>
<gene>
    <name evidence="5" type="primary">AVEN_219303_1</name>
    <name evidence="5" type="ORF">CDAR_540771</name>
</gene>
<sequence length="501" mass="55928">MSLIVEDFKPSVNTLEEVKKLQELVRKLELQNLHLRNKQNIPRKRSVSPVKELKSKSSIRSIRKTSDVDSESNVENSSICANKDEYFDNLEIIRVSDIEMSDDESWLYTSPKSKKEDQTVENPYKWLRKDVDDPENKQLQLSKKALLTKLNELEILSPVNKVTTHHAENPAISNLRRSQMMYKTTPLSAQNHDPIHVDSRTFTRSKKKQAIEFLEKLDSLNNEKYDKNYAIHLHRRGSDVSSDSVSSCHILEDANDVQEVARMQEESLRMSSPLGTPKRGSGNSLSSRKISTSSRGSISDQDVSEISVFSSQNPDDSPGFECVGNHSYPAESYNHSDQSSPSESPYGSNASLHNAGKGKAKLGTYRRSLPNLNREQLALRQSKSKICSDNASQVRGGAIGRKSDSQVQGVQKTKRDTKSPSRMKQFNQVSLHQPAFLSPENAEPVIAVPRSADSSGIRSKSGLPRPSRASSASRSVVRSGIPMPASLSKKRVEDSWSEGCF</sequence>
<evidence type="ECO:0000313" key="6">
    <source>
        <dbReference type="Proteomes" id="UP001054837"/>
    </source>
</evidence>
<feature type="region of interest" description="Disordered" evidence="4">
    <location>
        <begin position="448"/>
        <end position="501"/>
    </location>
</feature>
<name>A0AAV4SFZ6_9ARAC</name>
<dbReference type="InterPro" id="IPR026179">
    <property type="entry name" value="Slain"/>
</dbReference>
<dbReference type="PANTHER" id="PTHR22406">
    <property type="entry name" value="NASCENT POLYPEPTIDE-ASSOCIATED COMPLEX SUBUNIT ALPHA, MUSCLE-SPECIFIC FORM"/>
    <property type="match status" value="1"/>
</dbReference>
<evidence type="ECO:0000313" key="5">
    <source>
        <dbReference type="EMBL" id="GIY32091.1"/>
    </source>
</evidence>
<evidence type="ECO:0008006" key="7">
    <source>
        <dbReference type="Google" id="ProtNLM"/>
    </source>
</evidence>
<evidence type="ECO:0000256" key="1">
    <source>
        <dbReference type="ARBA" id="ARBA00006652"/>
    </source>
</evidence>